<keyword evidence="4" id="KW-1185">Reference proteome</keyword>
<dbReference type="InterPro" id="IPR036663">
    <property type="entry name" value="Fumarylacetoacetase_C_sf"/>
</dbReference>
<evidence type="ECO:0000259" key="2">
    <source>
        <dbReference type="Pfam" id="PF01557"/>
    </source>
</evidence>
<dbReference type="Gene3D" id="1.10.700.10">
    <property type="entry name" value="Dioxygenase LigAB, LigA subunit"/>
    <property type="match status" value="1"/>
</dbReference>
<dbReference type="InterPro" id="IPR011234">
    <property type="entry name" value="Fumarylacetoacetase-like_C"/>
</dbReference>
<keyword evidence="1" id="KW-0456">Lyase</keyword>
<sequence length="344" mass="35759">MNILLDELLRRVARDPDFREEARRAPADAADRAGVPLADLTAVLDGDLVALHDRGAHPLLIMHLAAALGIDPMDRFARAVPLVQGAIAAAADRLRQAEETRTPCPPVRDVLPLEVAAGYAVQRVLTGRRLSAGRRVVGRKIGLTNPKVQAQLGVDQPDFGVLFDDMAVPHGSTVDVTRLLQPRIETEVAMVLGEDLDGPGLEPGRLRGAVTEVVAALEIVDSRVAGWDISIVDTVADNASSGLFVLGSSPVPLGGRDLRTVAMSMAEDGVEVSEGTGADCLGDPLAALAWLATTARDLGDPLRAGDVVLSGALGPMVPVRPGATYTAEVTGLGPVGVTFTAGGA</sequence>
<reference evidence="3 4" key="1">
    <citation type="submission" date="2016-10" db="EMBL/GenBank/DDBJ databases">
        <authorList>
            <person name="de Groot N.N."/>
        </authorList>
    </citation>
    <scope>NUCLEOTIDE SEQUENCE [LARGE SCALE GENOMIC DNA]</scope>
    <source>
        <strain evidence="3 4">DSM 45317</strain>
    </source>
</reference>
<feature type="domain" description="Fumarylacetoacetase-like C-terminal" evidence="2">
    <location>
        <begin position="154"/>
        <end position="337"/>
    </location>
</feature>
<dbReference type="FunCoup" id="A0A1I4GMS4">
    <property type="interactions" value="11"/>
</dbReference>
<evidence type="ECO:0000256" key="1">
    <source>
        <dbReference type="ARBA" id="ARBA00023239"/>
    </source>
</evidence>
<dbReference type="GO" id="GO:0005737">
    <property type="term" value="C:cytoplasm"/>
    <property type="evidence" value="ECO:0007669"/>
    <property type="project" value="TreeGrafter"/>
</dbReference>
<dbReference type="STRING" id="504800.SAMN04488085_10986"/>
<name>A0A1I4GMS4_9ACTN</name>
<dbReference type="Gene3D" id="3.90.850.10">
    <property type="entry name" value="Fumarylacetoacetase-like, C-terminal domain"/>
    <property type="match status" value="1"/>
</dbReference>
<dbReference type="AlphaFoldDB" id="A0A1I4GMS4"/>
<organism evidence="3 4">
    <name type="scientific">Geodermatophilus ruber</name>
    <dbReference type="NCBI Taxonomy" id="504800"/>
    <lineage>
        <taxon>Bacteria</taxon>
        <taxon>Bacillati</taxon>
        <taxon>Actinomycetota</taxon>
        <taxon>Actinomycetes</taxon>
        <taxon>Geodermatophilales</taxon>
        <taxon>Geodermatophilaceae</taxon>
        <taxon>Geodermatophilus</taxon>
    </lineage>
</organism>
<dbReference type="RefSeq" id="WP_218146274.1">
    <property type="nucleotide sequence ID" value="NZ_FOSW01000009.1"/>
</dbReference>
<dbReference type="Pfam" id="PF01557">
    <property type="entry name" value="FAA_hydrolase"/>
    <property type="match status" value="1"/>
</dbReference>
<dbReference type="PANTHER" id="PTHR30143:SF0">
    <property type="entry name" value="2-KETO-4-PENTENOATE HYDRATASE"/>
    <property type="match status" value="1"/>
</dbReference>
<evidence type="ECO:0000313" key="4">
    <source>
        <dbReference type="Proteomes" id="UP000199152"/>
    </source>
</evidence>
<dbReference type="GO" id="GO:0008684">
    <property type="term" value="F:2-oxopent-4-enoate hydratase activity"/>
    <property type="evidence" value="ECO:0007669"/>
    <property type="project" value="TreeGrafter"/>
</dbReference>
<dbReference type="SUPFAM" id="SSF56529">
    <property type="entry name" value="FAH"/>
    <property type="match status" value="1"/>
</dbReference>
<dbReference type="EMBL" id="FOSW01000009">
    <property type="protein sequence ID" value="SFL31265.1"/>
    <property type="molecule type" value="Genomic_DNA"/>
</dbReference>
<dbReference type="InterPro" id="IPR050772">
    <property type="entry name" value="Hydratase-Decarb/MhpD_sf"/>
</dbReference>
<gene>
    <name evidence="3" type="ORF">SAMN04488085_10986</name>
</gene>
<evidence type="ECO:0000313" key="3">
    <source>
        <dbReference type="EMBL" id="SFL31265.1"/>
    </source>
</evidence>
<proteinExistence type="predicted"/>
<protein>
    <submittedName>
        <fullName evidence="3">2-keto-4-pentenoate hydratase</fullName>
    </submittedName>
</protein>
<dbReference type="InParanoid" id="A0A1I4GMS4"/>
<dbReference type="PANTHER" id="PTHR30143">
    <property type="entry name" value="ACID HYDRATASE"/>
    <property type="match status" value="1"/>
</dbReference>
<dbReference type="Proteomes" id="UP000199152">
    <property type="component" value="Unassembled WGS sequence"/>
</dbReference>
<dbReference type="InterPro" id="IPR036622">
    <property type="entry name" value="LigA_sf"/>
</dbReference>
<accession>A0A1I4GMS4</accession>